<evidence type="ECO:0000313" key="2">
    <source>
        <dbReference type="EMBL" id="RBP37693.1"/>
    </source>
</evidence>
<keyword evidence="1" id="KW-0812">Transmembrane</keyword>
<protein>
    <submittedName>
        <fullName evidence="2">Uncharacterized protein</fullName>
    </submittedName>
</protein>
<feature type="transmembrane region" description="Helical" evidence="1">
    <location>
        <begin position="73"/>
        <end position="92"/>
    </location>
</feature>
<evidence type="ECO:0000256" key="1">
    <source>
        <dbReference type="SAM" id="Phobius"/>
    </source>
</evidence>
<organism evidence="2 3">
    <name type="scientific">Roseimicrobium gellanilyticum</name>
    <dbReference type="NCBI Taxonomy" id="748857"/>
    <lineage>
        <taxon>Bacteria</taxon>
        <taxon>Pseudomonadati</taxon>
        <taxon>Verrucomicrobiota</taxon>
        <taxon>Verrucomicrobiia</taxon>
        <taxon>Verrucomicrobiales</taxon>
        <taxon>Verrucomicrobiaceae</taxon>
        <taxon>Roseimicrobium</taxon>
    </lineage>
</organism>
<feature type="transmembrane region" description="Helical" evidence="1">
    <location>
        <begin position="7"/>
        <end position="24"/>
    </location>
</feature>
<keyword evidence="1" id="KW-0472">Membrane</keyword>
<name>A0A366H6R4_9BACT</name>
<proteinExistence type="predicted"/>
<keyword evidence="3" id="KW-1185">Reference proteome</keyword>
<gene>
    <name evidence="2" type="ORF">DES53_11375</name>
</gene>
<reference evidence="2 3" key="1">
    <citation type="submission" date="2018-06" db="EMBL/GenBank/DDBJ databases">
        <title>Genomic Encyclopedia of Type Strains, Phase IV (KMG-IV): sequencing the most valuable type-strain genomes for metagenomic binning, comparative biology and taxonomic classification.</title>
        <authorList>
            <person name="Goeker M."/>
        </authorList>
    </citation>
    <scope>NUCLEOTIDE SEQUENCE [LARGE SCALE GENOMIC DNA]</scope>
    <source>
        <strain evidence="2 3">DSM 25532</strain>
    </source>
</reference>
<evidence type="ECO:0000313" key="3">
    <source>
        <dbReference type="Proteomes" id="UP000253426"/>
    </source>
</evidence>
<sequence>MSFNFGPVRLIIFIVCVLTFWAFKGFENTVPGEEDTVIELGSEWVWPLIMFFVGAIAVSFIDHYIGTLERQNIRLVYLIGGAILMVGAIVLLNKAKAAHALVS</sequence>
<comment type="caution">
    <text evidence="2">The sequence shown here is derived from an EMBL/GenBank/DDBJ whole genome shotgun (WGS) entry which is preliminary data.</text>
</comment>
<dbReference type="AlphaFoldDB" id="A0A366H6R4"/>
<feature type="transmembrane region" description="Helical" evidence="1">
    <location>
        <begin position="44"/>
        <end position="61"/>
    </location>
</feature>
<dbReference type="EMBL" id="QNRR01000013">
    <property type="protein sequence ID" value="RBP37693.1"/>
    <property type="molecule type" value="Genomic_DNA"/>
</dbReference>
<dbReference type="Proteomes" id="UP000253426">
    <property type="component" value="Unassembled WGS sequence"/>
</dbReference>
<keyword evidence="1" id="KW-1133">Transmembrane helix</keyword>
<accession>A0A366H6R4</accession>